<accession>A0ABQ6C036</accession>
<keyword evidence="1" id="KW-0472">Membrane</keyword>
<evidence type="ECO:0000256" key="1">
    <source>
        <dbReference type="SAM" id="Phobius"/>
    </source>
</evidence>
<keyword evidence="1" id="KW-1133">Transmembrane helix</keyword>
<gene>
    <name evidence="2" type="ORF">GCM10007935_10370</name>
</gene>
<reference evidence="3" key="1">
    <citation type="journal article" date="2019" name="Int. J. Syst. Evol. Microbiol.">
        <title>The Global Catalogue of Microorganisms (GCM) 10K type strain sequencing project: providing services to taxonomists for standard genome sequencing and annotation.</title>
        <authorList>
            <consortium name="The Broad Institute Genomics Platform"/>
            <consortium name="The Broad Institute Genome Sequencing Center for Infectious Disease"/>
            <person name="Wu L."/>
            <person name="Ma J."/>
        </authorList>
    </citation>
    <scope>NUCLEOTIDE SEQUENCE [LARGE SCALE GENOMIC DNA]</scope>
    <source>
        <strain evidence="3">NBRC 109341</strain>
    </source>
</reference>
<keyword evidence="3" id="KW-1185">Reference proteome</keyword>
<feature type="transmembrane region" description="Helical" evidence="1">
    <location>
        <begin position="35"/>
        <end position="59"/>
    </location>
</feature>
<protein>
    <recommendedName>
        <fullName evidence="4">Holin</fullName>
    </recommendedName>
</protein>
<dbReference type="Proteomes" id="UP001156903">
    <property type="component" value="Unassembled WGS sequence"/>
</dbReference>
<keyword evidence="1" id="KW-0812">Transmembrane</keyword>
<dbReference type="RefSeq" id="WP_284306954.1">
    <property type="nucleotide sequence ID" value="NZ_BSPB01000005.1"/>
</dbReference>
<evidence type="ECO:0008006" key="4">
    <source>
        <dbReference type="Google" id="ProtNLM"/>
    </source>
</evidence>
<dbReference type="EMBL" id="BSPB01000005">
    <property type="protein sequence ID" value="GLS13607.1"/>
    <property type="molecule type" value="Genomic_DNA"/>
</dbReference>
<evidence type="ECO:0000313" key="3">
    <source>
        <dbReference type="Proteomes" id="UP001156903"/>
    </source>
</evidence>
<comment type="caution">
    <text evidence="2">The sequence shown here is derived from an EMBL/GenBank/DDBJ whole genome shotgun (WGS) entry which is preliminary data.</text>
</comment>
<proteinExistence type="predicted"/>
<organism evidence="2 3">
    <name type="scientific">Hydrogenophaga electricum</name>
    <dbReference type="NCBI Taxonomy" id="1230953"/>
    <lineage>
        <taxon>Bacteria</taxon>
        <taxon>Pseudomonadati</taxon>
        <taxon>Pseudomonadota</taxon>
        <taxon>Betaproteobacteria</taxon>
        <taxon>Burkholderiales</taxon>
        <taxon>Comamonadaceae</taxon>
        <taxon>Hydrogenophaga</taxon>
    </lineage>
</organism>
<evidence type="ECO:0000313" key="2">
    <source>
        <dbReference type="EMBL" id="GLS13607.1"/>
    </source>
</evidence>
<name>A0ABQ6C036_9BURK</name>
<sequence length="86" mass="9169">MSNKVAELLQQTSQEPGPVVKAINYMAAALGAGTFLGLVNLAVGLLSGLWLGAQLYGYVRYEIPHKRAKLRAALRDLGEDSKGANL</sequence>